<dbReference type="GO" id="GO:0005576">
    <property type="term" value="C:extracellular region"/>
    <property type="evidence" value="ECO:0007669"/>
    <property type="project" value="UniProtKB-SubCell"/>
</dbReference>
<reference evidence="6 7" key="1">
    <citation type="journal article" date="2014" name="Genome Announc.">
        <title>Complete Genome Sequence of Polychlorinated Biphenyl Degrader Comamonas testosteroni TK102 (NBRC 109938).</title>
        <authorList>
            <person name="Fukuda K."/>
            <person name="Hosoyama A."/>
            <person name="Tsuchikane K."/>
            <person name="Ohji S."/>
            <person name="Yamazoe A."/>
            <person name="Fujita N."/>
            <person name="Shintani M."/>
            <person name="Kimbara K."/>
        </authorList>
    </citation>
    <scope>NUCLEOTIDE SEQUENCE [LARGE SCALE GENOMIC DNA]</scope>
    <source>
        <strain evidence="6">TK102</strain>
    </source>
</reference>
<dbReference type="KEGG" id="ctes:O987_02265"/>
<dbReference type="Pfam" id="PF00669">
    <property type="entry name" value="Flagellin_N"/>
    <property type="match status" value="1"/>
</dbReference>
<dbReference type="PANTHER" id="PTHR42792">
    <property type="entry name" value="FLAGELLIN"/>
    <property type="match status" value="1"/>
</dbReference>
<comment type="subcellular location">
    <subcellularLocation>
        <location evidence="1">Bacterial flagellum</location>
    </subcellularLocation>
    <subcellularLocation>
        <location evidence="2">Secreted</location>
    </subcellularLocation>
</comment>
<dbReference type="RefSeq" id="WP_043370691.1">
    <property type="nucleotide sequence ID" value="NZ_CP006704.1"/>
</dbReference>
<dbReference type="InterPro" id="IPR001029">
    <property type="entry name" value="Flagellin_N"/>
</dbReference>
<sequence length="399" mass="42277">MTNIARVGTASMYDSSVRNINSRQSNLVDLMDKITAGKRVLRASDDPVAAAQAERARTRLTRTESDQRSLDAQRNIISYGEATLGEANKALQDFRDLLVNAGNGTFNQTSRDALVAQMTSLRDQLMGYANRKDSNGLPLFRGLDSSEQPVQGYTFAGQPGQSGSGDNSIPNSLDGAAAWMNVPTGNGVLEVNANQSNKGKAWADVGVISDPSAATALTTPVSVEFSMDADGKPQYSLDGGATFKPYKSGEAIEVAGMKLTITGEPAAGDSFTVSPSQRSNIFSVLDKAIDAVRNGSNTDGSTATGALTHAIAKGLAEIDTGMSRMQTVQSFAGDLLNRADRIETGLSAQSLQQEADRSRAEDLDMIPALSEKETQTVGLQAALQSYAQIQKLSLFNYIG</sequence>
<evidence type="ECO:0000313" key="6">
    <source>
        <dbReference type="EMBL" id="AIJ44642.1"/>
    </source>
</evidence>
<evidence type="ECO:0000313" key="7">
    <source>
        <dbReference type="Proteomes" id="UP000028782"/>
    </source>
</evidence>
<proteinExistence type="inferred from homology"/>
<dbReference type="GO" id="GO:0005198">
    <property type="term" value="F:structural molecule activity"/>
    <property type="evidence" value="ECO:0007669"/>
    <property type="project" value="InterPro"/>
</dbReference>
<dbReference type="GO" id="GO:0009424">
    <property type="term" value="C:bacterial-type flagellum hook"/>
    <property type="evidence" value="ECO:0007669"/>
    <property type="project" value="InterPro"/>
</dbReference>
<evidence type="ECO:0000256" key="4">
    <source>
        <dbReference type="ARBA" id="ARBA00023143"/>
    </source>
</evidence>
<dbReference type="NCBIfam" id="TIGR02550">
    <property type="entry name" value="flagell_flgL"/>
    <property type="match status" value="1"/>
</dbReference>
<dbReference type="SUPFAM" id="SSF64518">
    <property type="entry name" value="Phase 1 flagellin"/>
    <property type="match status" value="1"/>
</dbReference>
<evidence type="ECO:0000256" key="2">
    <source>
        <dbReference type="ARBA" id="ARBA00004613"/>
    </source>
</evidence>
<dbReference type="AlphaFoldDB" id="A0A076PMP8"/>
<feature type="domain" description="Flagellin N-terminal" evidence="5">
    <location>
        <begin position="9"/>
        <end position="142"/>
    </location>
</feature>
<keyword evidence="4" id="KW-0975">Bacterial flagellum</keyword>
<evidence type="ECO:0000256" key="1">
    <source>
        <dbReference type="ARBA" id="ARBA00004365"/>
    </source>
</evidence>
<keyword evidence="6" id="KW-0966">Cell projection</keyword>
<dbReference type="EMBL" id="CP006704">
    <property type="protein sequence ID" value="AIJ44642.1"/>
    <property type="molecule type" value="Genomic_DNA"/>
</dbReference>
<organism evidence="6 7">
    <name type="scientific">Comamonas testosteroni TK102</name>
    <dbReference type="NCBI Taxonomy" id="1392005"/>
    <lineage>
        <taxon>Bacteria</taxon>
        <taxon>Pseudomonadati</taxon>
        <taxon>Pseudomonadota</taxon>
        <taxon>Betaproteobacteria</taxon>
        <taxon>Burkholderiales</taxon>
        <taxon>Comamonadaceae</taxon>
        <taxon>Comamonas</taxon>
    </lineage>
</organism>
<evidence type="ECO:0000259" key="5">
    <source>
        <dbReference type="Pfam" id="PF00669"/>
    </source>
</evidence>
<keyword evidence="6" id="KW-0282">Flagellum</keyword>
<protein>
    <submittedName>
        <fullName evidence="6">Flagellar hook protein FlgL</fullName>
    </submittedName>
</protein>
<dbReference type="Proteomes" id="UP000028782">
    <property type="component" value="Chromosome"/>
</dbReference>
<accession>A0A076PMP8</accession>
<dbReference type="Gene3D" id="1.20.1330.10">
    <property type="entry name" value="f41 fragment of flagellin, N-terminal domain"/>
    <property type="match status" value="2"/>
</dbReference>
<dbReference type="PANTHER" id="PTHR42792:SF1">
    <property type="entry name" value="FLAGELLAR HOOK-ASSOCIATED PROTEIN 3"/>
    <property type="match status" value="1"/>
</dbReference>
<evidence type="ECO:0000256" key="3">
    <source>
        <dbReference type="ARBA" id="ARBA00005709"/>
    </source>
</evidence>
<dbReference type="GO" id="GO:0071973">
    <property type="term" value="P:bacterial-type flagellum-dependent cell motility"/>
    <property type="evidence" value="ECO:0007669"/>
    <property type="project" value="InterPro"/>
</dbReference>
<gene>
    <name evidence="6" type="ORF">O987_02265</name>
</gene>
<comment type="similarity">
    <text evidence="3">Belongs to the bacterial flagellin family.</text>
</comment>
<dbReference type="InterPro" id="IPR013384">
    <property type="entry name" value="Flagell_FlgL"/>
</dbReference>
<keyword evidence="6" id="KW-0969">Cilium</keyword>
<name>A0A076PMP8_COMTE</name>
<dbReference type="HOGENOM" id="CLU_024437_5_0_4"/>
<dbReference type="InterPro" id="IPR001492">
    <property type="entry name" value="Flagellin"/>
</dbReference>